<dbReference type="InterPro" id="IPR036409">
    <property type="entry name" value="Aldolase_II/adducin_N_sf"/>
</dbReference>
<dbReference type="GO" id="GO:0051015">
    <property type="term" value="F:actin filament binding"/>
    <property type="evidence" value="ECO:0007669"/>
    <property type="project" value="TreeGrafter"/>
</dbReference>
<dbReference type="AlphaFoldDB" id="A0A4V4U8S4"/>
<evidence type="ECO:0000313" key="4">
    <source>
        <dbReference type="Proteomes" id="UP000309389"/>
    </source>
</evidence>
<protein>
    <submittedName>
        <fullName evidence="3">Class II aldolase/adducin family protein</fullName>
    </submittedName>
</protein>
<name>A0A4V4U8S4_9SPHN</name>
<dbReference type="Pfam" id="PF00596">
    <property type="entry name" value="Aldolase_II"/>
    <property type="match status" value="1"/>
</dbReference>
<dbReference type="Gene3D" id="3.40.225.10">
    <property type="entry name" value="Class II aldolase/adducin N-terminal domain"/>
    <property type="match status" value="1"/>
</dbReference>
<organism evidence="3 4">
    <name type="scientific">Alteraurantiacibacter aquimixticola</name>
    <dbReference type="NCBI Taxonomy" id="2489173"/>
    <lineage>
        <taxon>Bacteria</taxon>
        <taxon>Pseudomonadati</taxon>
        <taxon>Pseudomonadota</taxon>
        <taxon>Alphaproteobacteria</taxon>
        <taxon>Sphingomonadales</taxon>
        <taxon>Erythrobacteraceae</taxon>
        <taxon>Alteraurantiacibacter</taxon>
    </lineage>
</organism>
<gene>
    <name evidence="3" type="ORF">E5222_01570</name>
</gene>
<reference evidence="3 4" key="1">
    <citation type="submission" date="2019-04" db="EMBL/GenBank/DDBJ databases">
        <title>Altererythrobacter aquimixticola sp. nov., isolated from sediment of junction between the ocean and a freshwater spring.</title>
        <authorList>
            <person name="Yoon J.-H."/>
        </authorList>
    </citation>
    <scope>NUCLEOTIDE SEQUENCE [LARGE SCALE GENOMIC DNA]</scope>
    <source>
        <strain evidence="3 4">SSKS-13</strain>
    </source>
</reference>
<dbReference type="InterPro" id="IPR051017">
    <property type="entry name" value="Aldolase-II_Adducin_sf"/>
</dbReference>
<dbReference type="OrthoDB" id="5291399at2"/>
<feature type="domain" description="Class II aldolase/adducin N-terminal" evidence="2">
    <location>
        <begin position="25"/>
        <end position="205"/>
    </location>
</feature>
<keyword evidence="4" id="KW-1185">Reference proteome</keyword>
<dbReference type="SUPFAM" id="SSF53639">
    <property type="entry name" value="AraD/HMP-PK domain-like"/>
    <property type="match status" value="1"/>
</dbReference>
<dbReference type="RefSeq" id="WP_136691856.1">
    <property type="nucleotide sequence ID" value="NZ_SSHH01000001.1"/>
</dbReference>
<dbReference type="EMBL" id="SSHH01000001">
    <property type="protein sequence ID" value="TIX51187.1"/>
    <property type="molecule type" value="Genomic_DNA"/>
</dbReference>
<evidence type="ECO:0000313" key="3">
    <source>
        <dbReference type="EMBL" id="TIX51187.1"/>
    </source>
</evidence>
<dbReference type="Proteomes" id="UP000309389">
    <property type="component" value="Unassembled WGS sequence"/>
</dbReference>
<evidence type="ECO:0000256" key="1">
    <source>
        <dbReference type="ARBA" id="ARBA00037961"/>
    </source>
</evidence>
<proteinExistence type="inferred from homology"/>
<dbReference type="GO" id="GO:0005856">
    <property type="term" value="C:cytoskeleton"/>
    <property type="evidence" value="ECO:0007669"/>
    <property type="project" value="TreeGrafter"/>
</dbReference>
<dbReference type="PANTHER" id="PTHR10672:SF3">
    <property type="entry name" value="PROTEIN HU-LI TAI SHAO"/>
    <property type="match status" value="1"/>
</dbReference>
<accession>A0A4V4U8S4</accession>
<dbReference type="PANTHER" id="PTHR10672">
    <property type="entry name" value="ADDUCIN"/>
    <property type="match status" value="1"/>
</dbReference>
<dbReference type="SMART" id="SM01007">
    <property type="entry name" value="Aldolase_II"/>
    <property type="match status" value="1"/>
</dbReference>
<evidence type="ECO:0000259" key="2">
    <source>
        <dbReference type="SMART" id="SM01007"/>
    </source>
</evidence>
<comment type="similarity">
    <text evidence="1">Belongs to the aldolase class II family.</text>
</comment>
<dbReference type="NCBIfam" id="NF005451">
    <property type="entry name" value="PRK07044.1"/>
    <property type="match status" value="1"/>
</dbReference>
<comment type="caution">
    <text evidence="3">The sequence shown here is derived from an EMBL/GenBank/DDBJ whole genome shotgun (WGS) entry which is preliminary data.</text>
</comment>
<dbReference type="InterPro" id="IPR001303">
    <property type="entry name" value="Aldolase_II/adducin_N"/>
</dbReference>
<sequence length="257" mass="29692">MATQLKPDTGEPKIDCSEEEWQARLDLAACYRIFDHMGWCEGIYNHITLRVPGERDAFLINPFGLMWDEVTASNLVKIDAQGNKLAESPYPVNLAGFTQHATFHKALDWAHAIVHTHTPDTMAVCCSKEGLTPHNFYSCFFEGLVGYHDFEGITVRNEESERLVRNIGNKQVLMLRNHGPVLMGKTIYEMFFLYYMFQRACEVQVKTYSIGEPIIVPPEVIEVHQRDRDLMLVDDFGKLDFRAWTRRIDKIDSSWRN</sequence>